<accession>A0A284QK60</accession>
<proteinExistence type="predicted"/>
<protein>
    <submittedName>
        <fullName evidence="1">Uncharacterized protein</fullName>
    </submittedName>
</protein>
<keyword evidence="2" id="KW-1185">Reference proteome</keyword>
<name>A0A284QK60_ARMOS</name>
<reference evidence="2" key="1">
    <citation type="journal article" date="2017" name="Nat. Ecol. Evol.">
        <title>Genome expansion and lineage-specific genetic innovations in the forest pathogenic fungi Armillaria.</title>
        <authorList>
            <person name="Sipos G."/>
            <person name="Prasanna A.N."/>
            <person name="Walter M.C."/>
            <person name="O'Connor E."/>
            <person name="Balint B."/>
            <person name="Krizsan K."/>
            <person name="Kiss B."/>
            <person name="Hess J."/>
            <person name="Varga T."/>
            <person name="Slot J."/>
            <person name="Riley R."/>
            <person name="Boka B."/>
            <person name="Rigling D."/>
            <person name="Barry K."/>
            <person name="Lee J."/>
            <person name="Mihaltcheva S."/>
            <person name="LaButti K."/>
            <person name="Lipzen A."/>
            <person name="Waldron R."/>
            <person name="Moloney N.M."/>
            <person name="Sperisen C."/>
            <person name="Kredics L."/>
            <person name="Vagvoelgyi C."/>
            <person name="Patrignani A."/>
            <person name="Fitzpatrick D."/>
            <person name="Nagy I."/>
            <person name="Doyle S."/>
            <person name="Anderson J.B."/>
            <person name="Grigoriev I.V."/>
            <person name="Gueldener U."/>
            <person name="Muensterkoetter M."/>
            <person name="Nagy L.G."/>
        </authorList>
    </citation>
    <scope>NUCLEOTIDE SEQUENCE [LARGE SCALE GENOMIC DNA]</scope>
    <source>
        <strain evidence="2">C18/9</strain>
    </source>
</reference>
<organism evidence="1 2">
    <name type="scientific">Armillaria ostoyae</name>
    <name type="common">Armillaria root rot fungus</name>
    <dbReference type="NCBI Taxonomy" id="47428"/>
    <lineage>
        <taxon>Eukaryota</taxon>
        <taxon>Fungi</taxon>
        <taxon>Dikarya</taxon>
        <taxon>Basidiomycota</taxon>
        <taxon>Agaricomycotina</taxon>
        <taxon>Agaricomycetes</taxon>
        <taxon>Agaricomycetidae</taxon>
        <taxon>Agaricales</taxon>
        <taxon>Marasmiineae</taxon>
        <taxon>Physalacriaceae</taxon>
        <taxon>Armillaria</taxon>
    </lineage>
</organism>
<dbReference type="AlphaFoldDB" id="A0A284QK60"/>
<dbReference type="EMBL" id="FUEG01000001">
    <property type="protein sequence ID" value="SJK96845.1"/>
    <property type="molecule type" value="Genomic_DNA"/>
</dbReference>
<evidence type="ECO:0000313" key="1">
    <source>
        <dbReference type="EMBL" id="SJK96845.1"/>
    </source>
</evidence>
<sequence length="179" mass="20086">MSFSITSVSFKTDAGPVRREHVQGDIPVNFIGIRRTIQLLRFMPQRQQITWQLKRRQPTDIHNYRGTFERYLVDAPVTTLQSMSGIRFTLHAGCVCDIDSGPLPPISVAFCHLMFGFYDEIARRPAFAGGAMTKYNEEARRFHPSPPPPPDSGDSGFIDASLLLQAPVKPSGGVLPWLW</sequence>
<evidence type="ECO:0000313" key="2">
    <source>
        <dbReference type="Proteomes" id="UP000219338"/>
    </source>
</evidence>
<gene>
    <name evidence="1" type="ORF">ARMOST_00091</name>
</gene>
<dbReference type="Proteomes" id="UP000219338">
    <property type="component" value="Unassembled WGS sequence"/>
</dbReference>